<dbReference type="PANTHER" id="PTHR43047:SF64">
    <property type="entry name" value="HISTIDINE KINASE CONTAINING CHEY-HOMOLOGOUS RECEIVER DOMAIN AND PAS DOMAIN-RELATED"/>
    <property type="match status" value="1"/>
</dbReference>
<keyword evidence="10" id="KW-1185">Reference proteome</keyword>
<dbReference type="PRINTS" id="PR00344">
    <property type="entry name" value="BCTRLSENSOR"/>
</dbReference>
<keyword evidence="6" id="KW-0472">Membrane</keyword>
<keyword evidence="6" id="KW-0812">Transmembrane</keyword>
<dbReference type="InterPro" id="IPR011006">
    <property type="entry name" value="CheY-like_superfamily"/>
</dbReference>
<dbReference type="EMBL" id="JBGBPQ010000015">
    <property type="protein sequence ID" value="KAL1510681.1"/>
    <property type="molecule type" value="Genomic_DNA"/>
</dbReference>
<evidence type="ECO:0000256" key="6">
    <source>
        <dbReference type="SAM" id="Phobius"/>
    </source>
</evidence>
<dbReference type="SUPFAM" id="SSF52172">
    <property type="entry name" value="CheY-like"/>
    <property type="match status" value="1"/>
</dbReference>
<feature type="transmembrane region" description="Helical" evidence="6">
    <location>
        <begin position="107"/>
        <end position="128"/>
    </location>
</feature>
<dbReference type="Gene3D" id="1.10.287.130">
    <property type="match status" value="1"/>
</dbReference>
<keyword evidence="4" id="KW-0418">Kinase</keyword>
<dbReference type="InterPro" id="IPR036097">
    <property type="entry name" value="HisK_dim/P_sf"/>
</dbReference>
<organism evidence="9 10">
    <name type="scientific">Prymnesium parvum</name>
    <name type="common">Toxic golden alga</name>
    <dbReference type="NCBI Taxonomy" id="97485"/>
    <lineage>
        <taxon>Eukaryota</taxon>
        <taxon>Haptista</taxon>
        <taxon>Haptophyta</taxon>
        <taxon>Prymnesiophyceae</taxon>
        <taxon>Prymnesiales</taxon>
        <taxon>Prymnesiaceae</taxon>
        <taxon>Prymnesium</taxon>
    </lineage>
</organism>
<evidence type="ECO:0000313" key="10">
    <source>
        <dbReference type="Proteomes" id="UP001515480"/>
    </source>
</evidence>
<dbReference type="SUPFAM" id="SSF47384">
    <property type="entry name" value="Homodimeric domain of signal transducing histidine kinase"/>
    <property type="match status" value="1"/>
</dbReference>
<reference evidence="9 10" key="1">
    <citation type="journal article" date="2024" name="Science">
        <title>Giant polyketide synthase enzymes in the biosynthesis of giant marine polyether toxins.</title>
        <authorList>
            <person name="Fallon T.R."/>
            <person name="Shende V.V."/>
            <person name="Wierzbicki I.H."/>
            <person name="Pendleton A.L."/>
            <person name="Watervoot N.F."/>
            <person name="Auber R.P."/>
            <person name="Gonzalez D.J."/>
            <person name="Wisecaver J.H."/>
            <person name="Moore B.S."/>
        </authorList>
    </citation>
    <scope>NUCLEOTIDE SEQUENCE [LARGE SCALE GENOMIC DNA]</scope>
    <source>
        <strain evidence="9 10">12B1</strain>
    </source>
</reference>
<feature type="transmembrane region" description="Helical" evidence="6">
    <location>
        <begin position="402"/>
        <end position="421"/>
    </location>
</feature>
<name>A0AB34J292_PRYPA</name>
<dbReference type="Gene3D" id="3.30.565.10">
    <property type="entry name" value="Histidine kinase-like ATPase, C-terminal domain"/>
    <property type="match status" value="1"/>
</dbReference>
<gene>
    <name evidence="9" type="ORF">AB1Y20_006977</name>
</gene>
<dbReference type="EC" id="2.7.13.3" evidence="2"/>
<feature type="transmembrane region" description="Helical" evidence="6">
    <location>
        <begin position="321"/>
        <end position="340"/>
    </location>
</feature>
<feature type="modified residue" description="4-aspartylphosphate" evidence="5">
    <location>
        <position position="824"/>
    </location>
</feature>
<keyword evidence="3" id="KW-0808">Transferase</keyword>
<evidence type="ECO:0000256" key="4">
    <source>
        <dbReference type="ARBA" id="ARBA00022777"/>
    </source>
</evidence>
<dbReference type="GO" id="GO:0000155">
    <property type="term" value="F:phosphorelay sensor kinase activity"/>
    <property type="evidence" value="ECO:0007669"/>
    <property type="project" value="InterPro"/>
</dbReference>
<dbReference type="Pfam" id="PF02518">
    <property type="entry name" value="HATPase_c"/>
    <property type="match status" value="1"/>
</dbReference>
<feature type="domain" description="Histidine kinase" evidence="7">
    <location>
        <begin position="515"/>
        <end position="745"/>
    </location>
</feature>
<evidence type="ECO:0000313" key="9">
    <source>
        <dbReference type="EMBL" id="KAL1510681.1"/>
    </source>
</evidence>
<dbReference type="InterPro" id="IPR036890">
    <property type="entry name" value="HATPase_C_sf"/>
</dbReference>
<dbReference type="SMART" id="SM00387">
    <property type="entry name" value="HATPase_c"/>
    <property type="match status" value="1"/>
</dbReference>
<feature type="domain" description="Response regulatory" evidence="8">
    <location>
        <begin position="772"/>
        <end position="898"/>
    </location>
</feature>
<keyword evidence="6" id="KW-1133">Transmembrane helix</keyword>
<keyword evidence="5" id="KW-0597">Phosphoprotein</keyword>
<feature type="transmembrane region" description="Helical" evidence="6">
    <location>
        <begin position="193"/>
        <end position="215"/>
    </location>
</feature>
<dbReference type="InterPro" id="IPR001789">
    <property type="entry name" value="Sig_transdc_resp-reg_receiver"/>
</dbReference>
<comment type="catalytic activity">
    <reaction evidence="1">
        <text>ATP + protein L-histidine = ADP + protein N-phospho-L-histidine.</text>
        <dbReference type="EC" id="2.7.13.3"/>
    </reaction>
</comment>
<dbReference type="InterPro" id="IPR003594">
    <property type="entry name" value="HATPase_dom"/>
</dbReference>
<evidence type="ECO:0000256" key="1">
    <source>
        <dbReference type="ARBA" id="ARBA00000085"/>
    </source>
</evidence>
<dbReference type="PROSITE" id="PS50109">
    <property type="entry name" value="HIS_KIN"/>
    <property type="match status" value="1"/>
</dbReference>
<dbReference type="AlphaFoldDB" id="A0AB34J292"/>
<dbReference type="InterPro" id="IPR005467">
    <property type="entry name" value="His_kinase_dom"/>
</dbReference>
<accession>A0AB34J292</accession>
<comment type="caution">
    <text evidence="9">The sequence shown here is derived from an EMBL/GenBank/DDBJ whole genome shotgun (WGS) entry which is preliminary data.</text>
</comment>
<dbReference type="Proteomes" id="UP001515480">
    <property type="component" value="Unassembled WGS sequence"/>
</dbReference>
<proteinExistence type="predicted"/>
<dbReference type="Gene3D" id="3.40.50.2300">
    <property type="match status" value="1"/>
</dbReference>
<feature type="transmembrane region" description="Helical" evidence="6">
    <location>
        <begin position="376"/>
        <end position="395"/>
    </location>
</feature>
<dbReference type="InterPro" id="IPR004358">
    <property type="entry name" value="Sig_transdc_His_kin-like_C"/>
</dbReference>
<evidence type="ECO:0000259" key="7">
    <source>
        <dbReference type="PROSITE" id="PS50109"/>
    </source>
</evidence>
<evidence type="ECO:0000256" key="2">
    <source>
        <dbReference type="ARBA" id="ARBA00012438"/>
    </source>
</evidence>
<evidence type="ECO:0000256" key="3">
    <source>
        <dbReference type="ARBA" id="ARBA00022679"/>
    </source>
</evidence>
<protein>
    <recommendedName>
        <fullName evidence="2">histidine kinase</fullName>
        <ecNumber evidence="2">2.7.13.3</ecNumber>
    </recommendedName>
</protein>
<evidence type="ECO:0000256" key="5">
    <source>
        <dbReference type="PROSITE-ProRule" id="PRU00169"/>
    </source>
</evidence>
<sequence>MWRSLAGAILAYALGPPTLQAKSNFIEEENVTACIIVLGLFIGFQWSNWKEQHCLAVAATFMFSPESSLLVASGLACGNMLHFLSTETRVERSQTHTQERYAKYSPIFFKCCAVMATLEILLSIVFFFTGQPLAGSAGLAVMFTIQVSLQWYHRNDPDVGRLSIGRCVVTSTILEGALLLTLSRHGQLNSVDLFVLCLISLIWGFYAFVLHLCAFEHNHREAFIFIVLASETGRVFSAPSQLGAGVEIAVIYAGVLIGELLGWRIDSHLSSKDEERAGDETFKVNGADAAMLPPPSPSVKSHELTVEKRMMQKAQHTAPRLLHGLVATEAVALFCCWLALRQSPEFFALLLYRAPYAAWTVTHEVLTRITADQDLIHLYSTCALLLAAVASIQVLENGSHNLYLIMYDIVPLGFLLAWLHLAAFPLHLRLAFASVACCLEIRRVFVTVKEIQMELSMSFFMACLIGEFLGHIVTSTWRHDVILLAVEKRVADTMKHTERKVQQAADRTQTSLVSYLFHELRNDTNCLIGIFELVQKRCTGTLSSEVQHLLDGGFRHAHHAAQVITNLLDWVRLSANQLKLPEDAPFTVDELCEQSLQLIEHLVRDKPIALASHVDIDLKGVCFQGAPLYLKQVVSNLLINAAKHTEMGSISVRARLIGEEEDEGKPRSKVEVEFTVEDTGSGIPESERARIFNEFQQMQKDVQSGTGLGLALCTSLVRLMHGSIWVTEASAGSGSAFVFTCIIYRPSANSQPEPQVQAEDPIMLVPFSKEMRVLVADDLDFNRAFMINRLSDVLPSSTEFVEVDTGDEAVAAHRQGSFDLIFLDECYSGAGTLSGTQAAKEIREACSTDVRAKRPILISVTGDYFRKEDAKQSNELFDAIWGKPLPPTQAMNAELRHLLLHDHPLVTLLSDS</sequence>
<dbReference type="PROSITE" id="PS50110">
    <property type="entry name" value="RESPONSE_REGULATORY"/>
    <property type="match status" value="1"/>
</dbReference>
<feature type="transmembrane region" description="Helical" evidence="6">
    <location>
        <begin position="30"/>
        <end position="47"/>
    </location>
</feature>
<dbReference type="PANTHER" id="PTHR43047">
    <property type="entry name" value="TWO-COMPONENT HISTIDINE PROTEIN KINASE"/>
    <property type="match status" value="1"/>
</dbReference>
<dbReference type="SUPFAM" id="SSF55874">
    <property type="entry name" value="ATPase domain of HSP90 chaperone/DNA topoisomerase II/histidine kinase"/>
    <property type="match status" value="1"/>
</dbReference>
<evidence type="ECO:0000259" key="8">
    <source>
        <dbReference type="PROSITE" id="PS50110"/>
    </source>
</evidence>